<evidence type="ECO:0000313" key="4">
    <source>
        <dbReference type="Proteomes" id="UP000188342"/>
    </source>
</evidence>
<dbReference type="PANTHER" id="PTHR43943">
    <property type="entry name" value="DEHYDROGENASE/REDUCTASE (SDR FAMILY) MEMBER 4"/>
    <property type="match status" value="1"/>
</dbReference>
<proteinExistence type="inferred from homology"/>
<organism evidence="3 4">
    <name type="scientific">Luteococcus japonicus LSP_Lj1</name>
    <dbReference type="NCBI Taxonomy" id="1255658"/>
    <lineage>
        <taxon>Bacteria</taxon>
        <taxon>Bacillati</taxon>
        <taxon>Actinomycetota</taxon>
        <taxon>Actinomycetes</taxon>
        <taxon>Propionibacteriales</taxon>
        <taxon>Propionibacteriaceae</taxon>
        <taxon>Luteococcus</taxon>
    </lineage>
</organism>
<protein>
    <submittedName>
        <fullName evidence="3">3-oxoacyl-[acyl-carrier protein] reductase</fullName>
        <ecNumber evidence="3">1.1.1.100</ecNumber>
    </submittedName>
</protein>
<dbReference type="GO" id="GO:0004316">
    <property type="term" value="F:3-oxoacyl-[acyl-carrier-protein] reductase (NADPH) activity"/>
    <property type="evidence" value="ECO:0007669"/>
    <property type="project" value="UniProtKB-EC"/>
</dbReference>
<dbReference type="SUPFAM" id="SSF51735">
    <property type="entry name" value="NAD(P)-binding Rossmann-fold domains"/>
    <property type="match status" value="1"/>
</dbReference>
<keyword evidence="4" id="KW-1185">Reference proteome</keyword>
<name>A0A1R4K8Q9_9ACTN</name>
<dbReference type="AlphaFoldDB" id="A0A1R4K8Q9"/>
<evidence type="ECO:0000256" key="1">
    <source>
        <dbReference type="ARBA" id="ARBA00006484"/>
    </source>
</evidence>
<evidence type="ECO:0000256" key="2">
    <source>
        <dbReference type="ARBA" id="ARBA00023002"/>
    </source>
</evidence>
<dbReference type="EC" id="1.1.1.100" evidence="3"/>
<dbReference type="InterPro" id="IPR002347">
    <property type="entry name" value="SDR_fam"/>
</dbReference>
<gene>
    <name evidence="3" type="ORF">FM114_12120</name>
</gene>
<dbReference type="InterPro" id="IPR036291">
    <property type="entry name" value="NAD(P)-bd_dom_sf"/>
</dbReference>
<dbReference type="RefSeq" id="WP_094765411.1">
    <property type="nucleotide sequence ID" value="NZ_FUKQ01000046.1"/>
</dbReference>
<dbReference type="PRINTS" id="PR00081">
    <property type="entry name" value="GDHRDH"/>
</dbReference>
<dbReference type="Proteomes" id="UP000188342">
    <property type="component" value="Unassembled WGS sequence"/>
</dbReference>
<dbReference type="Pfam" id="PF13561">
    <property type="entry name" value="adh_short_C2"/>
    <property type="match status" value="1"/>
</dbReference>
<sequence>MQLGLDGKVFVVTAASSGLGLATARELVAEGAQVVLVARRAEVLDGLATELGAATLAADLADPQTPQRAVDLALERFGRVDGALVSVGGPPKGSVLGTTDEQWTQAFASVFLPALRTARAVFGANPAARMGFVLSTSAKAPLPQMAPSNGLRPGLAMLIKQLADEVGPQGGRAFGLMPGLVATDRMTYLYAQTEDPAASRAADEQKIPLRALGEPEQFGKVACFMLSDAAGYVSGSLVAVDGGSLRTI</sequence>
<dbReference type="Gene3D" id="3.40.50.720">
    <property type="entry name" value="NAD(P)-binding Rossmann-like Domain"/>
    <property type="match status" value="1"/>
</dbReference>
<accession>A0A1R4K8Q9</accession>
<keyword evidence="2 3" id="KW-0560">Oxidoreductase</keyword>
<reference evidence="3 4" key="1">
    <citation type="submission" date="2017-02" db="EMBL/GenBank/DDBJ databases">
        <authorList>
            <person name="Peterson S.W."/>
        </authorList>
    </citation>
    <scope>NUCLEOTIDE SEQUENCE [LARGE SCALE GENOMIC DNA]</scope>
    <source>
        <strain evidence="3 4">LSP_Lj1</strain>
    </source>
</reference>
<comment type="similarity">
    <text evidence="1">Belongs to the short-chain dehydrogenases/reductases (SDR) family.</text>
</comment>
<evidence type="ECO:0000313" key="3">
    <source>
        <dbReference type="EMBL" id="SJN40502.1"/>
    </source>
</evidence>
<dbReference type="EMBL" id="FUKQ01000046">
    <property type="protein sequence ID" value="SJN40502.1"/>
    <property type="molecule type" value="Genomic_DNA"/>
</dbReference>
<dbReference type="PANTHER" id="PTHR43943:SF17">
    <property type="entry name" value="3-PHENYLPROPIONATE-DIHYDRODIOL_CINNAMIC ACID-DIHYDRODIOL DEHYDROGENASE"/>
    <property type="match status" value="1"/>
</dbReference>
<dbReference type="STRING" id="1255658.FM114_12120"/>
<dbReference type="OrthoDB" id="9804774at2"/>